<evidence type="ECO:0000256" key="1">
    <source>
        <dbReference type="SAM" id="MobiDB-lite"/>
    </source>
</evidence>
<reference evidence="3 4" key="1">
    <citation type="submission" date="2024-09" db="EMBL/GenBank/DDBJ databases">
        <authorList>
            <person name="Sun Q."/>
            <person name="Mori K."/>
        </authorList>
    </citation>
    <scope>NUCLEOTIDE SEQUENCE [LARGE SCALE GENOMIC DNA]</scope>
    <source>
        <strain evidence="3 4">CECT 7682</strain>
    </source>
</reference>
<evidence type="ECO:0000313" key="3">
    <source>
        <dbReference type="EMBL" id="MFB9213453.1"/>
    </source>
</evidence>
<evidence type="ECO:0000256" key="2">
    <source>
        <dbReference type="SAM" id="Phobius"/>
    </source>
</evidence>
<proteinExistence type="predicted"/>
<keyword evidence="2" id="KW-0812">Transmembrane</keyword>
<keyword evidence="4" id="KW-1185">Reference proteome</keyword>
<feature type="transmembrane region" description="Helical" evidence="2">
    <location>
        <begin position="81"/>
        <end position="102"/>
    </location>
</feature>
<accession>A0ABV5JAZ7</accession>
<protein>
    <recommendedName>
        <fullName evidence="5">DUF2231 domain-containing protein</fullName>
    </recommendedName>
</protein>
<evidence type="ECO:0000313" key="4">
    <source>
        <dbReference type="Proteomes" id="UP001589654"/>
    </source>
</evidence>
<feature type="transmembrane region" description="Helical" evidence="2">
    <location>
        <begin position="41"/>
        <end position="61"/>
    </location>
</feature>
<evidence type="ECO:0008006" key="5">
    <source>
        <dbReference type="Google" id="ProtNLM"/>
    </source>
</evidence>
<feature type="compositionally biased region" description="Acidic residues" evidence="1">
    <location>
        <begin position="154"/>
        <end position="165"/>
    </location>
</feature>
<dbReference type="EMBL" id="JBHMEW010000068">
    <property type="protein sequence ID" value="MFB9213453.1"/>
    <property type="molecule type" value="Genomic_DNA"/>
</dbReference>
<name>A0ABV5JAZ7_9BACT</name>
<feature type="transmembrane region" description="Helical" evidence="2">
    <location>
        <begin position="114"/>
        <end position="139"/>
    </location>
</feature>
<feature type="transmembrane region" description="Helical" evidence="2">
    <location>
        <begin position="6"/>
        <end position="29"/>
    </location>
</feature>
<comment type="caution">
    <text evidence="3">The sequence shown here is derived from an EMBL/GenBank/DDBJ whole genome shotgun (WGS) entry which is preliminary data.</text>
</comment>
<dbReference type="Proteomes" id="UP001589654">
    <property type="component" value="Unassembled WGS sequence"/>
</dbReference>
<gene>
    <name evidence="3" type="ORF">ACFFUR_16675</name>
</gene>
<keyword evidence="2" id="KW-0472">Membrane</keyword>
<dbReference type="RefSeq" id="WP_290249015.1">
    <property type="nucleotide sequence ID" value="NZ_JAUFQT010000002.1"/>
</dbReference>
<sequence>MDYTYVHLLANTVPVLGSVIGMIVLGIGIYNESKATINASYIIFIFGALGAGITYYTGKWAEESIKNYSDISLATIEQHKFIAEGALVTLIILALVSAYALWYSVKKYPLSRNFNYVVLAVAFVSFAISAATAGLGFSIRHPEVSPQQESNESPMEEVQYEEMKE</sequence>
<feature type="region of interest" description="Disordered" evidence="1">
    <location>
        <begin position="144"/>
        <end position="165"/>
    </location>
</feature>
<organism evidence="3 4">
    <name type="scientific">Echinicola jeungdonensis</name>
    <dbReference type="NCBI Taxonomy" id="709343"/>
    <lineage>
        <taxon>Bacteria</taxon>
        <taxon>Pseudomonadati</taxon>
        <taxon>Bacteroidota</taxon>
        <taxon>Cytophagia</taxon>
        <taxon>Cytophagales</taxon>
        <taxon>Cyclobacteriaceae</taxon>
        <taxon>Echinicola</taxon>
    </lineage>
</organism>
<keyword evidence="2" id="KW-1133">Transmembrane helix</keyword>